<accession>A0A8K0X566</accession>
<keyword evidence="3" id="KW-0472">Membrane</keyword>
<feature type="region of interest" description="Disordered" evidence="2">
    <location>
        <begin position="264"/>
        <end position="292"/>
    </location>
</feature>
<name>A0A8K0X566_9PEZI</name>
<sequence length="631" mass="68536">MPDSSLASDIITYVGVPLAVLGVLPILYNTLATLAALSRVRRTLRSARLTALTRSDIVNRIIEVDLPRYAVTPHHRSHPPAARAAYWTLAPHPSAVPGGSWTVFNWRATAIGVRTQRIEYADQLRQPQCEVGLEDLVCYLLDLGAVPDPRGWRMLRSAGLWTPVGCCLMRAPGGGKALTVAPGEDSEGHLSLSVAWEEEWTARDHVSLPPYWVRLPAPKGESKPAEGEVEQAEEGGDVKVDGEPAAPRPVSIVCKISDHGVVTAHHESDIQAREAEPEPEPSTPSRAPTLGLDTTDEAYLDEDLPPPYVPSLSISHLIPYVGTTSGVWFASAATAYGTSPGTVLWNYRIPDALLAFCRKETMPCGVLEVLGLVDSSATPEWRSHAPGEDPHMRNVELLNKRLREQRLEMEKESRMKPEERSRAVRERMQREVLQRLEDHRDNLREAARDKEARLLDAIHSAKWSSGQVAPHALRWLQRHQKLGHLFVPGSETAEEPAAVRPGSLTVNPVTALIKSHLGPLLYTLVMDTRLSAAVMSALNQWKTWADKGGMRREDLDTLMGQGEGEGEEGGGMMTSPTAALAMASLVAAVIGSVSEGGHGLGGPGIGGPAAEASLGADLREALRMWPKVRLG</sequence>
<evidence type="ECO:0000313" key="5">
    <source>
        <dbReference type="Proteomes" id="UP000813385"/>
    </source>
</evidence>
<dbReference type="Proteomes" id="UP000813385">
    <property type="component" value="Unassembled WGS sequence"/>
</dbReference>
<evidence type="ECO:0000256" key="1">
    <source>
        <dbReference type="SAM" id="Coils"/>
    </source>
</evidence>
<gene>
    <name evidence="4" type="ORF">B0T11DRAFT_348806</name>
</gene>
<feature type="transmembrane region" description="Helical" evidence="3">
    <location>
        <begin position="12"/>
        <end position="37"/>
    </location>
</feature>
<keyword evidence="5" id="KW-1185">Reference proteome</keyword>
<proteinExistence type="predicted"/>
<dbReference type="OrthoDB" id="3166386at2759"/>
<comment type="caution">
    <text evidence="4">The sequence shown here is derived from an EMBL/GenBank/DDBJ whole genome shotgun (WGS) entry which is preliminary data.</text>
</comment>
<organism evidence="4 5">
    <name type="scientific">Plectosphaerella cucumerina</name>
    <dbReference type="NCBI Taxonomy" id="40658"/>
    <lineage>
        <taxon>Eukaryota</taxon>
        <taxon>Fungi</taxon>
        <taxon>Dikarya</taxon>
        <taxon>Ascomycota</taxon>
        <taxon>Pezizomycotina</taxon>
        <taxon>Sordariomycetes</taxon>
        <taxon>Hypocreomycetidae</taxon>
        <taxon>Glomerellales</taxon>
        <taxon>Plectosphaerellaceae</taxon>
        <taxon>Plectosphaerella</taxon>
    </lineage>
</organism>
<protein>
    <submittedName>
        <fullName evidence="4">Uncharacterized protein</fullName>
    </submittedName>
</protein>
<evidence type="ECO:0000313" key="4">
    <source>
        <dbReference type="EMBL" id="KAH7367528.1"/>
    </source>
</evidence>
<feature type="compositionally biased region" description="Basic and acidic residues" evidence="2">
    <location>
        <begin position="264"/>
        <end position="276"/>
    </location>
</feature>
<feature type="coiled-coil region" evidence="1">
    <location>
        <begin position="392"/>
        <end position="453"/>
    </location>
</feature>
<keyword evidence="3" id="KW-0812">Transmembrane</keyword>
<evidence type="ECO:0000256" key="3">
    <source>
        <dbReference type="SAM" id="Phobius"/>
    </source>
</evidence>
<dbReference type="AlphaFoldDB" id="A0A8K0X566"/>
<dbReference type="EMBL" id="JAGPXD010000002">
    <property type="protein sequence ID" value="KAH7367528.1"/>
    <property type="molecule type" value="Genomic_DNA"/>
</dbReference>
<keyword evidence="3" id="KW-1133">Transmembrane helix</keyword>
<feature type="region of interest" description="Disordered" evidence="2">
    <location>
        <begin position="219"/>
        <end position="245"/>
    </location>
</feature>
<reference evidence="4" key="1">
    <citation type="journal article" date="2021" name="Nat. Commun.">
        <title>Genetic determinants of endophytism in the Arabidopsis root mycobiome.</title>
        <authorList>
            <person name="Mesny F."/>
            <person name="Miyauchi S."/>
            <person name="Thiergart T."/>
            <person name="Pickel B."/>
            <person name="Atanasova L."/>
            <person name="Karlsson M."/>
            <person name="Huettel B."/>
            <person name="Barry K.W."/>
            <person name="Haridas S."/>
            <person name="Chen C."/>
            <person name="Bauer D."/>
            <person name="Andreopoulos W."/>
            <person name="Pangilinan J."/>
            <person name="LaButti K."/>
            <person name="Riley R."/>
            <person name="Lipzen A."/>
            <person name="Clum A."/>
            <person name="Drula E."/>
            <person name="Henrissat B."/>
            <person name="Kohler A."/>
            <person name="Grigoriev I.V."/>
            <person name="Martin F.M."/>
            <person name="Hacquard S."/>
        </authorList>
    </citation>
    <scope>NUCLEOTIDE SEQUENCE</scope>
    <source>
        <strain evidence="4">MPI-CAGE-AT-0016</strain>
    </source>
</reference>
<evidence type="ECO:0000256" key="2">
    <source>
        <dbReference type="SAM" id="MobiDB-lite"/>
    </source>
</evidence>
<keyword evidence="1" id="KW-0175">Coiled coil</keyword>